<dbReference type="GO" id="GO:0004674">
    <property type="term" value="F:protein serine/threonine kinase activity"/>
    <property type="evidence" value="ECO:0007669"/>
    <property type="project" value="UniProtKB-KW"/>
</dbReference>
<name>A0A2T6ZWX2_TUBBO</name>
<comment type="catalytic activity">
    <reaction evidence="10">
        <text>L-seryl-[protein] + ATP = O-phospho-L-seryl-[protein] + ADP + H(+)</text>
        <dbReference type="Rhea" id="RHEA:17989"/>
        <dbReference type="Rhea" id="RHEA-COMP:9863"/>
        <dbReference type="Rhea" id="RHEA-COMP:11604"/>
        <dbReference type="ChEBI" id="CHEBI:15378"/>
        <dbReference type="ChEBI" id="CHEBI:29999"/>
        <dbReference type="ChEBI" id="CHEBI:30616"/>
        <dbReference type="ChEBI" id="CHEBI:83421"/>
        <dbReference type="ChEBI" id="CHEBI:456216"/>
        <dbReference type="EC" id="2.7.11.1"/>
    </reaction>
</comment>
<dbReference type="EC" id="2.7.11.1" evidence="2"/>
<keyword evidence="13" id="KW-1185">Reference proteome</keyword>
<dbReference type="GO" id="GO:0010506">
    <property type="term" value="P:regulation of autophagy"/>
    <property type="evidence" value="ECO:0007669"/>
    <property type="project" value="InterPro"/>
</dbReference>
<dbReference type="PANTHER" id="PTHR24348:SF22">
    <property type="entry name" value="NON-SPECIFIC SERINE_THREONINE PROTEIN KINASE"/>
    <property type="match status" value="1"/>
</dbReference>
<dbReference type="EMBL" id="NESQ01000077">
    <property type="protein sequence ID" value="PUU79976.1"/>
    <property type="molecule type" value="Genomic_DNA"/>
</dbReference>
<dbReference type="PANTHER" id="PTHR24348">
    <property type="entry name" value="SERINE/THREONINE-PROTEIN KINASE UNC-51-RELATED"/>
    <property type="match status" value="1"/>
</dbReference>
<evidence type="ECO:0000313" key="12">
    <source>
        <dbReference type="EMBL" id="PUU79976.1"/>
    </source>
</evidence>
<protein>
    <recommendedName>
        <fullName evidence="2">non-specific serine/threonine protein kinase</fullName>
        <ecNumber evidence="2">2.7.11.1</ecNumber>
    </recommendedName>
    <alternativeName>
        <fullName evidence="8">Autophagy-related protein 1</fullName>
    </alternativeName>
</protein>
<proteinExistence type="predicted"/>
<evidence type="ECO:0000259" key="11">
    <source>
        <dbReference type="PROSITE" id="PS50011"/>
    </source>
</evidence>
<feature type="domain" description="Protein kinase" evidence="11">
    <location>
        <begin position="14"/>
        <end position="280"/>
    </location>
</feature>
<evidence type="ECO:0000256" key="3">
    <source>
        <dbReference type="ARBA" id="ARBA00022527"/>
    </source>
</evidence>
<dbReference type="Pfam" id="PF00069">
    <property type="entry name" value="Pkinase"/>
    <property type="match status" value="1"/>
</dbReference>
<reference evidence="12 13" key="1">
    <citation type="submission" date="2017-04" db="EMBL/GenBank/DDBJ databases">
        <title>Draft genome sequence of Tuber borchii Vittad., a whitish edible truffle.</title>
        <authorList>
            <consortium name="DOE Joint Genome Institute"/>
            <person name="Murat C."/>
            <person name="Kuo A."/>
            <person name="Barry K.W."/>
            <person name="Clum A."/>
            <person name="Dockter R.B."/>
            <person name="Fauchery L."/>
            <person name="Iotti M."/>
            <person name="Kohler A."/>
            <person name="Labutti K."/>
            <person name="Lindquist E.A."/>
            <person name="Lipzen A."/>
            <person name="Ohm R.A."/>
            <person name="Wang M."/>
            <person name="Grigoriev I.V."/>
            <person name="Zambonelli A."/>
            <person name="Martin F.M."/>
        </authorList>
    </citation>
    <scope>NUCLEOTIDE SEQUENCE [LARGE SCALE GENOMIC DNA]</scope>
    <source>
        <strain evidence="12 13">Tbo3840</strain>
    </source>
</reference>
<organism evidence="12 13">
    <name type="scientific">Tuber borchii</name>
    <name type="common">White truffle</name>
    <dbReference type="NCBI Taxonomy" id="42251"/>
    <lineage>
        <taxon>Eukaryota</taxon>
        <taxon>Fungi</taxon>
        <taxon>Dikarya</taxon>
        <taxon>Ascomycota</taxon>
        <taxon>Pezizomycotina</taxon>
        <taxon>Pezizomycetes</taxon>
        <taxon>Pezizales</taxon>
        <taxon>Tuberaceae</taxon>
        <taxon>Tuber</taxon>
    </lineage>
</organism>
<dbReference type="InterPro" id="IPR000719">
    <property type="entry name" value="Prot_kinase_dom"/>
</dbReference>
<dbReference type="OrthoDB" id="10252171at2759"/>
<evidence type="ECO:0000256" key="2">
    <source>
        <dbReference type="ARBA" id="ARBA00012513"/>
    </source>
</evidence>
<keyword evidence="4" id="KW-0808">Transferase</keyword>
<dbReference type="GO" id="GO:0005524">
    <property type="term" value="F:ATP binding"/>
    <property type="evidence" value="ECO:0007669"/>
    <property type="project" value="UniProtKB-KW"/>
</dbReference>
<evidence type="ECO:0000256" key="8">
    <source>
        <dbReference type="ARBA" id="ARBA00030237"/>
    </source>
</evidence>
<comment type="caution">
    <text evidence="12">The sequence shown here is derived from an EMBL/GenBank/DDBJ whole genome shotgun (WGS) entry which is preliminary data.</text>
</comment>
<gene>
    <name evidence="12" type="ORF">B9Z19DRAFT_976965</name>
</gene>
<evidence type="ECO:0000256" key="1">
    <source>
        <dbReference type="ARBA" id="ARBA00004623"/>
    </source>
</evidence>
<dbReference type="GO" id="GO:0034045">
    <property type="term" value="C:phagophore assembly site membrane"/>
    <property type="evidence" value="ECO:0007669"/>
    <property type="project" value="UniProtKB-SubCell"/>
</dbReference>
<evidence type="ECO:0000256" key="9">
    <source>
        <dbReference type="ARBA" id="ARBA00047899"/>
    </source>
</evidence>
<keyword evidence="3" id="KW-0723">Serine/threonine-protein kinase</keyword>
<evidence type="ECO:0000256" key="6">
    <source>
        <dbReference type="ARBA" id="ARBA00022777"/>
    </source>
</evidence>
<dbReference type="Proteomes" id="UP000244722">
    <property type="component" value="Unassembled WGS sequence"/>
</dbReference>
<dbReference type="GO" id="GO:0005776">
    <property type="term" value="C:autophagosome"/>
    <property type="evidence" value="ECO:0007669"/>
    <property type="project" value="TreeGrafter"/>
</dbReference>
<keyword evidence="6 12" id="KW-0418">Kinase</keyword>
<dbReference type="InterPro" id="IPR045269">
    <property type="entry name" value="Atg1-like"/>
</dbReference>
<comment type="catalytic activity">
    <reaction evidence="9">
        <text>L-threonyl-[protein] + ATP = O-phospho-L-threonyl-[protein] + ADP + H(+)</text>
        <dbReference type="Rhea" id="RHEA:46608"/>
        <dbReference type="Rhea" id="RHEA-COMP:11060"/>
        <dbReference type="Rhea" id="RHEA-COMP:11605"/>
        <dbReference type="ChEBI" id="CHEBI:15378"/>
        <dbReference type="ChEBI" id="CHEBI:30013"/>
        <dbReference type="ChEBI" id="CHEBI:30616"/>
        <dbReference type="ChEBI" id="CHEBI:61977"/>
        <dbReference type="ChEBI" id="CHEBI:456216"/>
        <dbReference type="EC" id="2.7.11.1"/>
    </reaction>
</comment>
<dbReference type="PROSITE" id="PS50011">
    <property type="entry name" value="PROTEIN_KINASE_DOM"/>
    <property type="match status" value="1"/>
</dbReference>
<dbReference type="GO" id="GO:0005829">
    <property type="term" value="C:cytosol"/>
    <property type="evidence" value="ECO:0007669"/>
    <property type="project" value="TreeGrafter"/>
</dbReference>
<evidence type="ECO:0000313" key="13">
    <source>
        <dbReference type="Proteomes" id="UP000244722"/>
    </source>
</evidence>
<evidence type="ECO:0000256" key="7">
    <source>
        <dbReference type="ARBA" id="ARBA00022840"/>
    </source>
</evidence>
<keyword evidence="5" id="KW-0547">Nucleotide-binding</keyword>
<dbReference type="InterPro" id="IPR011009">
    <property type="entry name" value="Kinase-like_dom_sf"/>
</dbReference>
<keyword evidence="7" id="KW-0067">ATP-binding</keyword>
<comment type="subcellular location">
    <subcellularLocation>
        <location evidence="1">Preautophagosomal structure membrane</location>
        <topology evidence="1">Peripheral membrane protein</topology>
    </subcellularLocation>
</comment>
<accession>A0A2T6ZWX2</accession>
<dbReference type="AlphaFoldDB" id="A0A2T6ZWX2"/>
<sequence>MEVYRTSISEPPAWRLNYRIGSGAFGTVFLEKVQTRGMESPELWAVKRIPRNLPNFSPKQSQAEIKTLQALSNPERFVEFRSCYEDTYYVYIAMEYIPTGDMSETFANGYRWNEGDTRVVIKQLLQGLVVMHKEGITHRNLKPENIFLSLPEVGTRSLHVKIGGFSISKHIPLSNDSTYLKTTVGTPGYTAPEMYDTSKPKTNTVDIWSLGCILYRMLAGSQLFNDPFEVLKYSLNASAQSLALENRGLSPTCVIFLHDVLQPTPEDRPSAEHCLKTGWAMSGDIGSGGCIGSDIYSRLSKIALAAPDINTFSDMAVHQGVDKTSIAESLGTYSKWLCLQTDSKNLTIHHLMGRTSE</sequence>
<evidence type="ECO:0000256" key="10">
    <source>
        <dbReference type="ARBA" id="ARBA00048679"/>
    </source>
</evidence>
<dbReference type="STRING" id="42251.A0A2T6ZWX2"/>
<dbReference type="Gene3D" id="1.10.510.10">
    <property type="entry name" value="Transferase(Phosphotransferase) domain 1"/>
    <property type="match status" value="1"/>
</dbReference>
<dbReference type="SUPFAM" id="SSF56112">
    <property type="entry name" value="Protein kinase-like (PK-like)"/>
    <property type="match status" value="1"/>
</dbReference>
<evidence type="ECO:0000256" key="4">
    <source>
        <dbReference type="ARBA" id="ARBA00022679"/>
    </source>
</evidence>
<evidence type="ECO:0000256" key="5">
    <source>
        <dbReference type="ARBA" id="ARBA00022741"/>
    </source>
</evidence>
<dbReference type="GO" id="GO:0000045">
    <property type="term" value="P:autophagosome assembly"/>
    <property type="evidence" value="ECO:0007669"/>
    <property type="project" value="TreeGrafter"/>
</dbReference>